<gene>
    <name evidence="1" type="ORF">SAMN05444370_102353</name>
</gene>
<keyword evidence="2" id="KW-1185">Reference proteome</keyword>
<protein>
    <recommendedName>
        <fullName evidence="3">VWA domain-containing protein</fullName>
    </recommendedName>
</protein>
<organism evidence="1 2">
    <name type="scientific">Rubrimonas cliftonensis</name>
    <dbReference type="NCBI Taxonomy" id="89524"/>
    <lineage>
        <taxon>Bacteria</taxon>
        <taxon>Pseudomonadati</taxon>
        <taxon>Pseudomonadota</taxon>
        <taxon>Alphaproteobacteria</taxon>
        <taxon>Rhodobacterales</taxon>
        <taxon>Paracoccaceae</taxon>
        <taxon>Rubrimonas</taxon>
    </lineage>
</organism>
<dbReference type="EMBL" id="FNQM01000002">
    <property type="protein sequence ID" value="SDZ96663.1"/>
    <property type="molecule type" value="Genomic_DNA"/>
</dbReference>
<evidence type="ECO:0000313" key="2">
    <source>
        <dbReference type="Proteomes" id="UP000198703"/>
    </source>
</evidence>
<reference evidence="1 2" key="1">
    <citation type="submission" date="2016-10" db="EMBL/GenBank/DDBJ databases">
        <authorList>
            <person name="de Groot N.N."/>
        </authorList>
    </citation>
    <scope>NUCLEOTIDE SEQUENCE [LARGE SCALE GENOMIC DNA]</scope>
    <source>
        <strain evidence="1 2">DSM 15345</strain>
    </source>
</reference>
<dbReference type="Proteomes" id="UP000198703">
    <property type="component" value="Unassembled WGS sequence"/>
</dbReference>
<dbReference type="Gene3D" id="3.40.50.410">
    <property type="entry name" value="von Willebrand factor, type A domain"/>
    <property type="match status" value="1"/>
</dbReference>
<name>A0A1H3XBG1_9RHOB</name>
<proteinExistence type="predicted"/>
<dbReference type="SUPFAM" id="SSF53300">
    <property type="entry name" value="vWA-like"/>
    <property type="match status" value="1"/>
</dbReference>
<dbReference type="InterPro" id="IPR036465">
    <property type="entry name" value="vWFA_dom_sf"/>
</dbReference>
<dbReference type="RefSeq" id="WP_175478760.1">
    <property type="nucleotide sequence ID" value="NZ_FNQM01000002.1"/>
</dbReference>
<dbReference type="STRING" id="89524.SAMN05444370_102353"/>
<evidence type="ECO:0008006" key="3">
    <source>
        <dbReference type="Google" id="ProtNLM"/>
    </source>
</evidence>
<accession>A0A1H3XBG1</accession>
<dbReference type="AlphaFoldDB" id="A0A1H3XBG1"/>
<sequence length="242" mass="25232">MAGKPIARGVDRKPERTVEKRARPDEIAAFLDRATALRASGAGGGAGRLIFALDATMSRQPTWDLATELQGDMFDAAAKVGGLEVQLVYFRGRGETKASKWTADAARLAAMMRRIRCEGGLTQIGRVLGHAGAEARAHPVAALALVGDSMEEPFADLAARAGELRLLGVRAFCFQEGADPAAGEAFREIARITGGAYAPFDAGAAAELRALLGAAAAYAAGGLKALEARADGASRRLLGDLR</sequence>
<evidence type="ECO:0000313" key="1">
    <source>
        <dbReference type="EMBL" id="SDZ96663.1"/>
    </source>
</evidence>